<reference evidence="2" key="1">
    <citation type="submission" date="2018-07" db="EMBL/GenBank/DDBJ databases">
        <authorList>
            <consortium name="GenomeTrakr network: Whole genome sequencing for foodborne pathogen traceback"/>
        </authorList>
    </citation>
    <scope>NUCLEOTIDE SEQUENCE [LARGE SCALE GENOMIC DNA]</scope>
    <source>
        <strain evidence="2">CFSAN034452</strain>
    </source>
</reference>
<dbReference type="EMBL" id="RSTW01000012">
    <property type="protein sequence ID" value="MIT44986.1"/>
    <property type="molecule type" value="Genomic_DNA"/>
</dbReference>
<proteinExistence type="predicted"/>
<feature type="transmembrane region" description="Helical" evidence="1">
    <location>
        <begin position="6"/>
        <end position="24"/>
    </location>
</feature>
<sequence>MARFTFYIFFTLNEFIVFIPRFFWRRIFLIFRHMSINITRQTASNNMSAVIATISNDSGAVNE</sequence>
<keyword evidence="1" id="KW-0812">Transmembrane</keyword>
<gene>
    <name evidence="2" type="ORF">ATQ15_15840</name>
</gene>
<name>A0A402SRC9_SALER</name>
<protein>
    <submittedName>
        <fullName evidence="2">Uncharacterized protein</fullName>
    </submittedName>
</protein>
<accession>A0A402SRC9</accession>
<evidence type="ECO:0000256" key="1">
    <source>
        <dbReference type="SAM" id="Phobius"/>
    </source>
</evidence>
<comment type="caution">
    <text evidence="2">The sequence shown here is derived from an EMBL/GenBank/DDBJ whole genome shotgun (WGS) entry which is preliminary data.</text>
</comment>
<keyword evidence="1" id="KW-1133">Transmembrane helix</keyword>
<dbReference type="AlphaFoldDB" id="A0A402SRC9"/>
<organism evidence="2">
    <name type="scientific">Salmonella enterica</name>
    <name type="common">Salmonella choleraesuis</name>
    <dbReference type="NCBI Taxonomy" id="28901"/>
    <lineage>
        <taxon>Bacteria</taxon>
        <taxon>Pseudomonadati</taxon>
        <taxon>Pseudomonadota</taxon>
        <taxon>Gammaproteobacteria</taxon>
        <taxon>Enterobacterales</taxon>
        <taxon>Enterobacteriaceae</taxon>
        <taxon>Salmonella</taxon>
    </lineage>
</organism>
<keyword evidence="1" id="KW-0472">Membrane</keyword>
<dbReference type="Proteomes" id="UP000885418">
    <property type="component" value="Unassembled WGS sequence"/>
</dbReference>
<evidence type="ECO:0000313" key="2">
    <source>
        <dbReference type="EMBL" id="MIT44986.1"/>
    </source>
</evidence>